<dbReference type="AlphaFoldDB" id="A0A2G8LL14"/>
<sequence>IVGKGARKKGRMKHTNGSFSDTSSNSLLRQGSEDSNYGRPSDSDLSLDEEREALRRDAEKQAAGQLDKARVRDYVKLLNFACNC</sequence>
<feature type="compositionally biased region" description="Basic residues" evidence="1">
    <location>
        <begin position="1"/>
        <end position="14"/>
    </location>
</feature>
<dbReference type="STRING" id="307972.A0A2G8LL14"/>
<protein>
    <submittedName>
        <fullName evidence="3">Voltage-dependent calcium channel beta subunit</fullName>
    </submittedName>
</protein>
<dbReference type="Proteomes" id="UP000230750">
    <property type="component" value="Unassembled WGS sequence"/>
</dbReference>
<evidence type="ECO:0000313" key="3">
    <source>
        <dbReference type="EMBL" id="PIK60925.1"/>
    </source>
</evidence>
<feature type="region of interest" description="Disordered" evidence="1">
    <location>
        <begin position="1"/>
        <end position="66"/>
    </location>
</feature>
<proteinExistence type="predicted"/>
<accession>A0A2G8LL14</accession>
<keyword evidence="4" id="KW-1185">Reference proteome</keyword>
<dbReference type="Gene3D" id="3.30.1310.30">
    <property type="match status" value="1"/>
</dbReference>
<evidence type="ECO:0000313" key="4">
    <source>
        <dbReference type="Proteomes" id="UP000230750"/>
    </source>
</evidence>
<feature type="non-terminal residue" evidence="3">
    <location>
        <position position="1"/>
    </location>
</feature>
<name>A0A2G8LL14_STIJA</name>
<comment type="caution">
    <text evidence="3">The sequence shown here is derived from an EMBL/GenBank/DDBJ whole genome shotgun (WGS) entry which is preliminary data.</text>
</comment>
<dbReference type="PANTHER" id="PTHR11824">
    <property type="entry name" value="VOLTAGE-DEPENDENT CALCIUM CHANNEL BETA SUBUNIT"/>
    <property type="match status" value="1"/>
</dbReference>
<organism evidence="3 4">
    <name type="scientific">Stichopus japonicus</name>
    <name type="common">Sea cucumber</name>
    <dbReference type="NCBI Taxonomy" id="307972"/>
    <lineage>
        <taxon>Eukaryota</taxon>
        <taxon>Metazoa</taxon>
        <taxon>Echinodermata</taxon>
        <taxon>Eleutherozoa</taxon>
        <taxon>Echinozoa</taxon>
        <taxon>Holothuroidea</taxon>
        <taxon>Aspidochirotacea</taxon>
        <taxon>Aspidochirotida</taxon>
        <taxon>Stichopodidae</taxon>
        <taxon>Apostichopus</taxon>
    </lineage>
</organism>
<feature type="domain" description="Voltage-dependent L-type calcium channel subunit beta-1-4 N-terminal A" evidence="2">
    <location>
        <begin position="31"/>
        <end position="72"/>
    </location>
</feature>
<evidence type="ECO:0000256" key="1">
    <source>
        <dbReference type="SAM" id="MobiDB-lite"/>
    </source>
</evidence>
<dbReference type="Pfam" id="PF12052">
    <property type="entry name" value="VGCC_beta4Aa_N"/>
    <property type="match status" value="1"/>
</dbReference>
<gene>
    <name evidence="3" type="ORF">BSL78_02099</name>
</gene>
<feature type="compositionally biased region" description="Polar residues" evidence="1">
    <location>
        <begin position="15"/>
        <end position="35"/>
    </location>
</feature>
<reference evidence="3 4" key="1">
    <citation type="journal article" date="2017" name="PLoS Biol.">
        <title>The sea cucumber genome provides insights into morphological evolution and visceral regeneration.</title>
        <authorList>
            <person name="Zhang X."/>
            <person name="Sun L."/>
            <person name="Yuan J."/>
            <person name="Sun Y."/>
            <person name="Gao Y."/>
            <person name="Zhang L."/>
            <person name="Li S."/>
            <person name="Dai H."/>
            <person name="Hamel J.F."/>
            <person name="Liu C."/>
            <person name="Yu Y."/>
            <person name="Liu S."/>
            <person name="Lin W."/>
            <person name="Guo K."/>
            <person name="Jin S."/>
            <person name="Xu P."/>
            <person name="Storey K.B."/>
            <person name="Huan P."/>
            <person name="Zhang T."/>
            <person name="Zhou Y."/>
            <person name="Zhang J."/>
            <person name="Lin C."/>
            <person name="Li X."/>
            <person name="Xing L."/>
            <person name="Huo D."/>
            <person name="Sun M."/>
            <person name="Wang L."/>
            <person name="Mercier A."/>
            <person name="Li F."/>
            <person name="Yang H."/>
            <person name="Xiang J."/>
        </authorList>
    </citation>
    <scope>NUCLEOTIDE SEQUENCE [LARGE SCALE GENOMIC DNA]</scope>
    <source>
        <strain evidence="3">Shaxun</strain>
        <tissue evidence="3">Muscle</tissue>
    </source>
</reference>
<dbReference type="EMBL" id="MRZV01000044">
    <property type="protein sequence ID" value="PIK60925.1"/>
    <property type="molecule type" value="Genomic_DNA"/>
</dbReference>
<dbReference type="InterPro" id="IPR046937">
    <property type="entry name" value="CAB1-4_N_A-dom"/>
</dbReference>
<evidence type="ECO:0000259" key="2">
    <source>
        <dbReference type="Pfam" id="PF12052"/>
    </source>
</evidence>